<keyword evidence="2" id="KW-1185">Reference proteome</keyword>
<organism evidence="1 2">
    <name type="scientific">Prymnesium parvum</name>
    <name type="common">Toxic golden alga</name>
    <dbReference type="NCBI Taxonomy" id="97485"/>
    <lineage>
        <taxon>Eukaryota</taxon>
        <taxon>Haptista</taxon>
        <taxon>Haptophyta</taxon>
        <taxon>Prymnesiophyceae</taxon>
        <taxon>Prymnesiales</taxon>
        <taxon>Prymnesiaceae</taxon>
        <taxon>Prymnesium</taxon>
    </lineage>
</organism>
<evidence type="ECO:0000313" key="1">
    <source>
        <dbReference type="EMBL" id="KAL1505074.1"/>
    </source>
</evidence>
<dbReference type="InterPro" id="IPR027417">
    <property type="entry name" value="P-loop_NTPase"/>
</dbReference>
<proteinExistence type="predicted"/>
<dbReference type="Proteomes" id="UP001515480">
    <property type="component" value="Unassembled WGS sequence"/>
</dbReference>
<accession>A0AB34IUN6</accession>
<reference evidence="1 2" key="1">
    <citation type="journal article" date="2024" name="Science">
        <title>Giant polyketide synthase enzymes in the biosynthesis of giant marine polyether toxins.</title>
        <authorList>
            <person name="Fallon T.R."/>
            <person name="Shende V.V."/>
            <person name="Wierzbicki I.H."/>
            <person name="Pendleton A.L."/>
            <person name="Watervoot N.F."/>
            <person name="Auber R.P."/>
            <person name="Gonzalez D.J."/>
            <person name="Wisecaver J.H."/>
            <person name="Moore B.S."/>
        </authorList>
    </citation>
    <scope>NUCLEOTIDE SEQUENCE [LARGE SCALE GENOMIC DNA]</scope>
    <source>
        <strain evidence="1 2">12B1</strain>
    </source>
</reference>
<dbReference type="EMBL" id="JBGBPQ010000019">
    <property type="protein sequence ID" value="KAL1505074.1"/>
    <property type="molecule type" value="Genomic_DNA"/>
</dbReference>
<gene>
    <name evidence="1" type="ORF">AB1Y20_008834</name>
</gene>
<sequence length="287" mass="32147">MLSLAECVQRAGHQPCRQPLPHENNGTFSITSVGGVASTFLLEWFKRLELARQAEAACASATCGCPSLLPAAPLHLVSCHVDDDGVFKHLADPRALNRFGRHHRAVFLVGEPIEAVASVFRRRFQCWHMYRLQNCWFTRAQRNGLIPCAQPGILRFRERFGDGAARCRVPRSGPLHSLDAYAEQGEDLFGAVEQFRAWLSCRRPRCEFDILVLRYEELNRSLPALFDFLSVPPAARAIFPRVHRSHAGSQRQNVVDDAMRQKLTKIYGGLAKAVNGIPPEGLLLRNA</sequence>
<dbReference type="AlphaFoldDB" id="A0AB34IUN6"/>
<evidence type="ECO:0000313" key="2">
    <source>
        <dbReference type="Proteomes" id="UP001515480"/>
    </source>
</evidence>
<name>A0AB34IUN6_PRYPA</name>
<evidence type="ECO:0008006" key="3">
    <source>
        <dbReference type="Google" id="ProtNLM"/>
    </source>
</evidence>
<protein>
    <recommendedName>
        <fullName evidence="3">Protein-tyrosine sulfotransferase</fullName>
    </recommendedName>
</protein>
<dbReference type="SUPFAM" id="SSF52540">
    <property type="entry name" value="P-loop containing nucleoside triphosphate hydrolases"/>
    <property type="match status" value="1"/>
</dbReference>
<comment type="caution">
    <text evidence="1">The sequence shown here is derived from an EMBL/GenBank/DDBJ whole genome shotgun (WGS) entry which is preliminary data.</text>
</comment>